<evidence type="ECO:0000256" key="9">
    <source>
        <dbReference type="RuleBase" id="RU004320"/>
    </source>
</evidence>
<evidence type="ECO:0000256" key="7">
    <source>
        <dbReference type="HAMAP-Rule" id="MF_00083"/>
    </source>
</evidence>
<gene>
    <name evidence="7" type="primary">pth</name>
    <name evidence="10" type="ORF">COM45_04630</name>
</gene>
<evidence type="ECO:0000256" key="1">
    <source>
        <dbReference type="ARBA" id="ARBA00013260"/>
    </source>
</evidence>
<evidence type="ECO:0000256" key="4">
    <source>
        <dbReference type="ARBA" id="ARBA00022884"/>
    </source>
</evidence>
<comment type="similarity">
    <text evidence="5 7 9">Belongs to the PTH family.</text>
</comment>
<dbReference type="GO" id="GO:0005737">
    <property type="term" value="C:cytoplasm"/>
    <property type="evidence" value="ECO:0007669"/>
    <property type="project" value="UniProtKB-SubCell"/>
</dbReference>
<feature type="site" description="Discriminates between blocked and unblocked aminoacyl-tRNA" evidence="7">
    <location>
        <position position="59"/>
    </location>
</feature>
<evidence type="ECO:0000256" key="3">
    <source>
        <dbReference type="ARBA" id="ARBA00022801"/>
    </source>
</evidence>
<dbReference type="InterPro" id="IPR001328">
    <property type="entry name" value="Pept_tRNA_hydro"/>
</dbReference>
<dbReference type="GO" id="GO:0004045">
    <property type="term" value="F:peptidyl-tRNA hydrolase activity"/>
    <property type="evidence" value="ECO:0007669"/>
    <property type="project" value="UniProtKB-UniRule"/>
</dbReference>
<evidence type="ECO:0000256" key="5">
    <source>
        <dbReference type="ARBA" id="ARBA00038063"/>
    </source>
</evidence>
<dbReference type="EC" id="3.1.1.29" evidence="1 7"/>
<keyword evidence="2 7" id="KW-0820">tRNA-binding</keyword>
<dbReference type="Proteomes" id="UP000218690">
    <property type="component" value="Unassembled WGS sequence"/>
</dbReference>
<dbReference type="EMBL" id="NWBP01000016">
    <property type="protein sequence ID" value="PCC83086.1"/>
    <property type="molecule type" value="Genomic_DNA"/>
</dbReference>
<comment type="catalytic activity">
    <reaction evidence="7 8">
        <text>an N-acyl-L-alpha-aminoacyl-tRNA + H2O = an N-acyl-L-amino acid + a tRNA + H(+)</text>
        <dbReference type="Rhea" id="RHEA:54448"/>
        <dbReference type="Rhea" id="RHEA-COMP:10123"/>
        <dbReference type="Rhea" id="RHEA-COMP:13883"/>
        <dbReference type="ChEBI" id="CHEBI:15377"/>
        <dbReference type="ChEBI" id="CHEBI:15378"/>
        <dbReference type="ChEBI" id="CHEBI:59874"/>
        <dbReference type="ChEBI" id="CHEBI:78442"/>
        <dbReference type="ChEBI" id="CHEBI:138191"/>
        <dbReference type="EC" id="3.1.1.29"/>
    </reaction>
</comment>
<keyword evidence="4 7" id="KW-0694">RNA-binding</keyword>
<keyword evidence="3 7" id="KW-0378">Hydrolase</keyword>
<dbReference type="GO" id="GO:0072344">
    <property type="term" value="P:rescue of stalled ribosome"/>
    <property type="evidence" value="ECO:0007669"/>
    <property type="project" value="UniProtKB-UniRule"/>
</dbReference>
<feature type="binding site" evidence="7">
    <location>
        <position position="163"/>
    </location>
    <ligand>
        <name>tRNA</name>
        <dbReference type="ChEBI" id="CHEBI:17843"/>
    </ligand>
</feature>
<dbReference type="InterPro" id="IPR036416">
    <property type="entry name" value="Pept_tRNA_hydro_sf"/>
</dbReference>
<dbReference type="HAMAP" id="MF_00083">
    <property type="entry name" value="Pept_tRNA_hydro_bact"/>
    <property type="match status" value="1"/>
</dbReference>
<feature type="binding site" evidence="7">
    <location>
        <position position="115"/>
    </location>
    <ligand>
        <name>tRNA</name>
        <dbReference type="ChEBI" id="CHEBI:17843"/>
    </ligand>
</feature>
<evidence type="ECO:0000313" key="10">
    <source>
        <dbReference type="EMBL" id="PCC83086.1"/>
    </source>
</evidence>
<comment type="function">
    <text evidence="7">Catalyzes the release of premature peptidyl moieties from peptidyl-tRNA molecules trapped in stalled 50S ribosomal subunits, and thus maintains levels of free tRNAs and 50S ribosomes.</text>
</comment>
<dbReference type="PROSITE" id="PS01195">
    <property type="entry name" value="PEPT_TRNA_HYDROL_1"/>
    <property type="match status" value="1"/>
</dbReference>
<evidence type="ECO:0000256" key="6">
    <source>
        <dbReference type="ARBA" id="ARBA00050038"/>
    </source>
</evidence>
<dbReference type="Pfam" id="PF01195">
    <property type="entry name" value="Pept_tRNA_hydro"/>
    <property type="match status" value="1"/>
</dbReference>
<dbReference type="PANTHER" id="PTHR17224">
    <property type="entry name" value="PEPTIDYL-TRNA HYDROLASE"/>
    <property type="match status" value="1"/>
</dbReference>
<keyword evidence="7" id="KW-0963">Cytoplasm</keyword>
<dbReference type="AlphaFoldDB" id="A0A2A4ALL1"/>
<evidence type="ECO:0000313" key="11">
    <source>
        <dbReference type="Proteomes" id="UP000218690"/>
    </source>
</evidence>
<dbReference type="GO" id="GO:0000049">
    <property type="term" value="F:tRNA binding"/>
    <property type="evidence" value="ECO:0007669"/>
    <property type="project" value="UniProtKB-UniRule"/>
</dbReference>
<feature type="active site" description="Proton acceptor" evidence="7">
    <location>
        <position position="69"/>
    </location>
</feature>
<sequence>MSSLGATIKEFLQQLRSSAGSKASTVKEGLHRNTARQKQAPLLEVSDLSGQWLVVGLGNPGAQYAATRHNVGYMAVDDLLADSGDILQPVKGHKLSAAQVMVGDIAVVVARCATFMNLSGDPIAPFAEELQIPAERIIVIHDELDLPAHKIRIKVGGNENGHNGLKSLSERLGTREYPRIRIGIARPPKGTSIPDYVLGPVDSGTGFDAAIATAADAVGLIVSRGIQFAQNEIHSRK</sequence>
<name>A0A2A4ALL1_9CORY</name>
<comment type="caution">
    <text evidence="10">The sequence shown here is derived from an EMBL/GenBank/DDBJ whole genome shotgun (WGS) entry which is preliminary data.</text>
</comment>
<feature type="binding site" evidence="7">
    <location>
        <position position="117"/>
    </location>
    <ligand>
        <name>tRNA</name>
        <dbReference type="ChEBI" id="CHEBI:17843"/>
    </ligand>
</feature>
<dbReference type="NCBIfam" id="TIGR00447">
    <property type="entry name" value="pth"/>
    <property type="match status" value="1"/>
</dbReference>
<dbReference type="CDD" id="cd00462">
    <property type="entry name" value="PTH"/>
    <property type="match status" value="1"/>
</dbReference>
<protein>
    <recommendedName>
        <fullName evidence="6 7">Peptidyl-tRNA hydrolase</fullName>
        <shortName evidence="7">Pth</shortName>
        <ecNumber evidence="1 7">3.1.1.29</ecNumber>
    </recommendedName>
</protein>
<accession>A0A2A4ALL1</accession>
<reference evidence="10 11" key="1">
    <citation type="submission" date="2017-09" db="EMBL/GenBank/DDBJ databases">
        <title>Draft Genome Sequence of Corynebacterium accolens AH4003.</title>
        <authorList>
            <person name="Chen Y."/>
            <person name="Oosthuysen W.F."/>
            <person name="Kelley S."/>
            <person name="Horswill A."/>
        </authorList>
    </citation>
    <scope>NUCLEOTIDE SEQUENCE [LARGE SCALE GENOMIC DNA]</scope>
    <source>
        <strain evidence="10 11">AH4003</strain>
    </source>
</reference>
<dbReference type="InterPro" id="IPR018171">
    <property type="entry name" value="Pept_tRNA_hydro_CS"/>
</dbReference>
<feature type="binding site" evidence="7">
    <location>
        <position position="64"/>
    </location>
    <ligand>
        <name>tRNA</name>
        <dbReference type="ChEBI" id="CHEBI:17843"/>
    </ligand>
</feature>
<comment type="subcellular location">
    <subcellularLocation>
        <location evidence="7">Cytoplasm</location>
    </subcellularLocation>
</comment>
<organism evidence="10 11">
    <name type="scientific">Corynebacterium accolens</name>
    <dbReference type="NCBI Taxonomy" id="38284"/>
    <lineage>
        <taxon>Bacteria</taxon>
        <taxon>Bacillati</taxon>
        <taxon>Actinomycetota</taxon>
        <taxon>Actinomycetes</taxon>
        <taxon>Mycobacteriales</taxon>
        <taxon>Corynebacteriaceae</taxon>
        <taxon>Corynebacterium</taxon>
    </lineage>
</organism>
<dbReference type="SUPFAM" id="SSF53178">
    <property type="entry name" value="Peptidyl-tRNA hydrolase-like"/>
    <property type="match status" value="1"/>
</dbReference>
<evidence type="ECO:0000256" key="8">
    <source>
        <dbReference type="RuleBase" id="RU000673"/>
    </source>
</evidence>
<comment type="subunit">
    <text evidence="7">Monomer.</text>
</comment>
<feature type="site" description="Stabilizes the basic form of H active site to accept a proton" evidence="7">
    <location>
        <position position="142"/>
    </location>
</feature>
<dbReference type="GO" id="GO:0006515">
    <property type="term" value="P:protein quality control for misfolded or incompletely synthesized proteins"/>
    <property type="evidence" value="ECO:0007669"/>
    <property type="project" value="UniProtKB-UniRule"/>
</dbReference>
<evidence type="ECO:0000256" key="2">
    <source>
        <dbReference type="ARBA" id="ARBA00022555"/>
    </source>
</evidence>
<dbReference type="PANTHER" id="PTHR17224:SF1">
    <property type="entry name" value="PEPTIDYL-TRNA HYDROLASE"/>
    <property type="match status" value="1"/>
</dbReference>
<proteinExistence type="inferred from homology"/>
<dbReference type="Gene3D" id="3.40.50.1470">
    <property type="entry name" value="Peptidyl-tRNA hydrolase"/>
    <property type="match status" value="1"/>
</dbReference>
<comment type="function">
    <text evidence="7">Hydrolyzes ribosome-free peptidyl-tRNAs (with 1 or more amino acids incorporated), which drop off the ribosome during protein synthesis, or as a result of ribosome stalling.</text>
</comment>